<gene>
    <name evidence="2" type="ORF">UJA718_LOCUS24542</name>
</gene>
<feature type="region of interest" description="Disordered" evidence="1">
    <location>
        <begin position="1552"/>
        <end position="1611"/>
    </location>
</feature>
<accession>A0A820U3D2</accession>
<name>A0A820U3D2_9BILA</name>
<evidence type="ECO:0000313" key="3">
    <source>
        <dbReference type="Proteomes" id="UP000663873"/>
    </source>
</evidence>
<sequence length="1611" mass="185647">MLLHKSNENDQFSLNYQQIKQLALIQNMSMEHFHSLSGSKESFQLTHNQLIHIAIENKILLKEIVSIPNNQKSKILDLKQLCAVISQHSQSSMMHKSFDRHIQQSVYLNVEQIFSLVKFSNIELNQLTTCTTGYIDRTKFRFKPEQLATLWDMSISIDDFERRTSLSPFILSDEQFSSLLGSITTFDLSKNFKLTSVSPLIQTNESIDNKEVLTDRRKLRSSTLADQLAAMHKRLQSSIKAHSDVVGTVSKSILQRHRIENTLNRVHQLSVNSIDEISTKEIETMPPLIIDLLKVDSISENIYNSIKQDEPDKSGNLNKVIVEGIQTGQLSFSQIYKIQTQLLTPNLIDEFKSGHLSKHILDAYSSQSELQITHRVHSSAAQLNRLFSQQSSSISQLDTTMVPVLQQTTTQHMLPSNIVSKDDDLNVKQQIASDEYGKFKESLTQKNVQLTHAQLQQILQYRAQVVDEYDIIHSISPSVKLIEDQINRPLTIDEKKRLTQDDYSMIKPIQNENYSYISGRIEETHSMTTSLLENVKDIELEIGRVLTNEEIIMVLHGDIIGLEQTFNSRLSIDIIKSMRNNQINRNLTDKQIRDILNGIEQILDRQSTPTGRSTDEVTQLSHTSPIDAKVQELADVLKPHLTADQQIAQSDINKIEQNHATDLTILQDESDEDLFIFHRLVKQKIYFNLSEIETAIGRNLNSNELARFADSRFAHIESDLGRSLSDVQRSNLLNGKKLTIETLIRRPLSPEESGPHLVDLTNIQRILNRSLTFDELTNLAGDRFDEICKILQRPLKIEELIDLLNGNYISIIKIIDEKLNKKKDEELHELPINRIRHFENILDRKLSHRELLRVAETRFEPILRLLSDFMKPEQIFDLASGRYDKIETFFNRSLTQNEKYELEKSLLQTHVKYPIMLDELEYIIQRRLNEPELRALIGDQYHDIEKGLGKTLLEKQIRNILYENDDQSLNEVADLVDYFKRKYRDDQKRTKFIVNQLIEKLDEDYKDHSMESSGIKHFRPLTPSPSVQQKQSDIEFHQSTIELLERLSDDVRKHQPIKRQESSVDAHSSKIFDEKSILSYDESKTSPNDSLSSRSILSYDGHEVKSSQAFKNITRIVESIADKEYVEEMATVTDAITAFQDKLHKHVDRPSSRQTATAWLSNLNKETKVSYLPAIESIEKKTTNQKPQSSTISNDDDLYLGWKLFKSIDRPELGLKEEKPRMINVKHIAQTYVVGIPEEYADTKTKSKSIRPRLPKTRIIQETTEFVSQLFHLPIISDATHFIVPFRTYNDIIEPVELCESDMIDIEDDELQMRDSPETLEWYEECIQRNAQIHAQIPTEYQPSIVHCHTGRQMIITPAKRAEQRKTSTGESIEKSKELLESSEPRLSEDRSTLNSGFIQRLSQPMFDIQSIEHTSTTVTVTDLIMHTVATSQKSNLLEALEELFSQENLDTYQITESDWHDLFLLLLNSYLRSHSINRKEIFQRLTEKLHDLRKNERRRSTDFYPNISVVLSPTTDTRNTLIESPIAERLTSPFESFNSFISSNDSEYNQTGLTTDQSSINTPVKKNSSMQSLPQNNSSKAKSKAKFHDLVGKKTQTSINKISPSPIEYI</sequence>
<feature type="compositionally biased region" description="Polar residues" evidence="1">
    <location>
        <begin position="1595"/>
        <end position="1604"/>
    </location>
</feature>
<keyword evidence="3" id="KW-1185">Reference proteome</keyword>
<evidence type="ECO:0000256" key="1">
    <source>
        <dbReference type="SAM" id="MobiDB-lite"/>
    </source>
</evidence>
<organism evidence="2 3">
    <name type="scientific">Rotaria socialis</name>
    <dbReference type="NCBI Taxonomy" id="392032"/>
    <lineage>
        <taxon>Eukaryota</taxon>
        <taxon>Metazoa</taxon>
        <taxon>Spiralia</taxon>
        <taxon>Gnathifera</taxon>
        <taxon>Rotifera</taxon>
        <taxon>Eurotatoria</taxon>
        <taxon>Bdelloidea</taxon>
        <taxon>Philodinida</taxon>
        <taxon>Philodinidae</taxon>
        <taxon>Rotaria</taxon>
    </lineage>
</organism>
<evidence type="ECO:0000313" key="2">
    <source>
        <dbReference type="EMBL" id="CAF4475743.1"/>
    </source>
</evidence>
<comment type="caution">
    <text evidence="2">The sequence shown here is derived from an EMBL/GenBank/DDBJ whole genome shotgun (WGS) entry which is preliminary data.</text>
</comment>
<feature type="non-terminal residue" evidence="2">
    <location>
        <position position="1611"/>
    </location>
</feature>
<dbReference type="Proteomes" id="UP000663873">
    <property type="component" value="Unassembled WGS sequence"/>
</dbReference>
<feature type="compositionally biased region" description="Polar residues" evidence="1">
    <location>
        <begin position="1552"/>
        <end position="1578"/>
    </location>
</feature>
<feature type="region of interest" description="Disordered" evidence="1">
    <location>
        <begin position="1361"/>
        <end position="1391"/>
    </location>
</feature>
<protein>
    <submittedName>
        <fullName evidence="2">Uncharacterized protein</fullName>
    </submittedName>
</protein>
<dbReference type="EMBL" id="CAJOBP010005693">
    <property type="protein sequence ID" value="CAF4475743.1"/>
    <property type="molecule type" value="Genomic_DNA"/>
</dbReference>
<reference evidence="2" key="1">
    <citation type="submission" date="2021-02" db="EMBL/GenBank/DDBJ databases">
        <authorList>
            <person name="Nowell W R."/>
        </authorList>
    </citation>
    <scope>NUCLEOTIDE SEQUENCE</scope>
</reference>
<proteinExistence type="predicted"/>